<evidence type="ECO:0000313" key="2">
    <source>
        <dbReference type="EMBL" id="MDQ7910180.1"/>
    </source>
</evidence>
<name>A0ABU0ZT78_9ACTN</name>
<dbReference type="InterPro" id="IPR015057">
    <property type="entry name" value="Rv2632c-like"/>
</dbReference>
<proteinExistence type="predicted"/>
<comment type="caution">
    <text evidence="2">The sequence shown here is derived from an EMBL/GenBank/DDBJ whole genome shotgun (WGS) entry which is preliminary data.</text>
</comment>
<accession>A0ABU0ZT78</accession>
<dbReference type="Gene3D" id="3.30.160.240">
    <property type="entry name" value="Rv1738"/>
    <property type="match status" value="1"/>
</dbReference>
<evidence type="ECO:0000256" key="1">
    <source>
        <dbReference type="SAM" id="MobiDB-lite"/>
    </source>
</evidence>
<feature type="region of interest" description="Disordered" evidence="1">
    <location>
        <begin position="39"/>
        <end position="66"/>
    </location>
</feature>
<dbReference type="RefSeq" id="WP_308717433.1">
    <property type="nucleotide sequence ID" value="NZ_JAVHUY010000052.1"/>
</dbReference>
<sequence length="107" mass="11872">MSSAPAVDTLYVEVVTMTRAKRWTVDIFIDEHDDERRTRAEARLHTPDRVGLTGSGVARRNPVDPEVPEIGDELAVSRALSDLAHRLLDAAAGDIEQITRRGAHQPY</sequence>
<dbReference type="Proteomes" id="UP001230908">
    <property type="component" value="Unassembled WGS sequence"/>
</dbReference>
<dbReference type="EMBL" id="JAVHUY010000052">
    <property type="protein sequence ID" value="MDQ7910180.1"/>
    <property type="molecule type" value="Genomic_DNA"/>
</dbReference>
<keyword evidence="3" id="KW-1185">Reference proteome</keyword>
<organism evidence="2 3">
    <name type="scientific">Phytohabitans maris</name>
    <dbReference type="NCBI Taxonomy" id="3071409"/>
    <lineage>
        <taxon>Bacteria</taxon>
        <taxon>Bacillati</taxon>
        <taxon>Actinomycetota</taxon>
        <taxon>Actinomycetes</taxon>
        <taxon>Micromonosporales</taxon>
        <taxon>Micromonosporaceae</taxon>
    </lineage>
</organism>
<dbReference type="SUPFAM" id="SSF143212">
    <property type="entry name" value="Rv2632c-like"/>
    <property type="match status" value="1"/>
</dbReference>
<feature type="compositionally biased region" description="Basic and acidic residues" evidence="1">
    <location>
        <begin position="39"/>
        <end position="48"/>
    </location>
</feature>
<dbReference type="InterPro" id="IPR038070">
    <property type="entry name" value="Rv2632c-like_sf"/>
</dbReference>
<gene>
    <name evidence="2" type="ORF">RB614_37365</name>
</gene>
<evidence type="ECO:0000313" key="3">
    <source>
        <dbReference type="Proteomes" id="UP001230908"/>
    </source>
</evidence>
<reference evidence="2 3" key="1">
    <citation type="submission" date="2023-08" db="EMBL/GenBank/DDBJ databases">
        <title>Phytohabitans sansha sp. nov., isolated from marine sediment.</title>
        <authorList>
            <person name="Zhao Y."/>
            <person name="Yi K."/>
        </authorList>
    </citation>
    <scope>NUCLEOTIDE SEQUENCE [LARGE SCALE GENOMIC DNA]</scope>
    <source>
        <strain evidence="2 3">ZYX-F-186</strain>
    </source>
</reference>
<protein>
    <submittedName>
        <fullName evidence="2">DUF1876 domain-containing protein</fullName>
    </submittedName>
</protein>
<dbReference type="Pfam" id="PF08962">
    <property type="entry name" value="Rv2632c-like"/>
    <property type="match status" value="1"/>
</dbReference>